<dbReference type="PANTHER" id="PTHR42659:SF2">
    <property type="entry name" value="XANTHINE DEHYDROGENASE SUBUNIT C-RELATED"/>
    <property type="match status" value="1"/>
</dbReference>
<evidence type="ECO:0000256" key="1">
    <source>
        <dbReference type="ARBA" id="ARBA00022630"/>
    </source>
</evidence>
<dbReference type="Pfam" id="PF00941">
    <property type="entry name" value="FAD_binding_5"/>
    <property type="match status" value="1"/>
</dbReference>
<evidence type="ECO:0000313" key="6">
    <source>
        <dbReference type="Proteomes" id="UP000503011"/>
    </source>
</evidence>
<evidence type="ECO:0000259" key="4">
    <source>
        <dbReference type="PROSITE" id="PS51387"/>
    </source>
</evidence>
<evidence type="ECO:0000313" key="5">
    <source>
        <dbReference type="EMBL" id="BCB91485.1"/>
    </source>
</evidence>
<dbReference type="GO" id="GO:0016491">
    <property type="term" value="F:oxidoreductase activity"/>
    <property type="evidence" value="ECO:0007669"/>
    <property type="project" value="UniProtKB-KW"/>
</dbReference>
<keyword evidence="3" id="KW-0560">Oxidoreductase</keyword>
<reference evidence="5 6" key="1">
    <citation type="submission" date="2020-03" db="EMBL/GenBank/DDBJ databases">
        <title>Whole genome shotgun sequence of Phytohabitans suffuscus NBRC 105367.</title>
        <authorList>
            <person name="Komaki H."/>
            <person name="Tamura T."/>
        </authorList>
    </citation>
    <scope>NUCLEOTIDE SEQUENCE [LARGE SCALE GENOMIC DNA]</scope>
    <source>
        <strain evidence="5 6">NBRC 105367</strain>
    </source>
</reference>
<dbReference type="SMART" id="SM01092">
    <property type="entry name" value="CO_deh_flav_C"/>
    <property type="match status" value="1"/>
</dbReference>
<dbReference type="InterPro" id="IPR016169">
    <property type="entry name" value="FAD-bd_PCMH_sub2"/>
</dbReference>
<gene>
    <name evidence="5" type="ORF">Psuf_087980</name>
</gene>
<dbReference type="KEGG" id="psuu:Psuf_087980"/>
<dbReference type="Gene3D" id="3.30.465.10">
    <property type="match status" value="1"/>
</dbReference>
<accession>A0A6F8YZ87</accession>
<dbReference type="Gene3D" id="3.30.43.10">
    <property type="entry name" value="Uridine Diphospho-n-acetylenolpyruvylglucosamine Reductase, domain 2"/>
    <property type="match status" value="1"/>
</dbReference>
<keyword evidence="1" id="KW-0285">Flavoprotein</keyword>
<dbReference type="InterPro" id="IPR036318">
    <property type="entry name" value="FAD-bd_PCMH-like_sf"/>
</dbReference>
<dbReference type="InterPro" id="IPR051312">
    <property type="entry name" value="Diverse_Substr_Oxidored"/>
</dbReference>
<dbReference type="Pfam" id="PF03450">
    <property type="entry name" value="CO_deh_flav_C"/>
    <property type="match status" value="1"/>
</dbReference>
<dbReference type="GO" id="GO:0071949">
    <property type="term" value="F:FAD binding"/>
    <property type="evidence" value="ECO:0007669"/>
    <property type="project" value="InterPro"/>
</dbReference>
<keyword evidence="2" id="KW-0274">FAD</keyword>
<feature type="domain" description="FAD-binding PCMH-type" evidence="4">
    <location>
        <begin position="2"/>
        <end position="178"/>
    </location>
</feature>
<dbReference type="InterPro" id="IPR016166">
    <property type="entry name" value="FAD-bd_PCMH"/>
</dbReference>
<keyword evidence="6" id="KW-1185">Reference proteome</keyword>
<sequence length="324" mass="34236">MQVPAHFEYERATSVDHALALLAKWGSEARVVAGGHSLIPMMKLRLARPEALVDINDLEELAYVRLDGDALAVGAMTRHADLLASPLVGEHYPIFHEAERVIADPVVRNRGTVGGSLCQADPSEDLSAAFAAVGAAAVIRGPDGTRQVPVREFHTGPYETVVAPGELLVEVVVPVRPGGWRDPVQGAQRRDRFEAATGGISERSERGWQGPGGGSAYEKVERRVGDWAVAAAGAAVWLDGDTIGDAGIGLTAVGAAHFHAPEAERFLRGSPATDAVLAEAGRIAAEHCEPVADQRGPADYKKHLAGELTTRALARAVKRARGEA</sequence>
<reference evidence="5 6" key="2">
    <citation type="submission" date="2020-03" db="EMBL/GenBank/DDBJ databases">
        <authorList>
            <person name="Ichikawa N."/>
            <person name="Kimura A."/>
            <person name="Kitahashi Y."/>
            <person name="Uohara A."/>
        </authorList>
    </citation>
    <scope>NUCLEOTIDE SEQUENCE [LARGE SCALE GENOMIC DNA]</scope>
    <source>
        <strain evidence="5 6">NBRC 105367</strain>
    </source>
</reference>
<name>A0A6F8YZ87_9ACTN</name>
<dbReference type="PROSITE" id="PS51387">
    <property type="entry name" value="FAD_PCMH"/>
    <property type="match status" value="1"/>
</dbReference>
<dbReference type="InterPro" id="IPR036683">
    <property type="entry name" value="CO_DH_flav_C_dom_sf"/>
</dbReference>
<dbReference type="SUPFAM" id="SSF56176">
    <property type="entry name" value="FAD-binding/transporter-associated domain-like"/>
    <property type="match status" value="1"/>
</dbReference>
<evidence type="ECO:0000256" key="2">
    <source>
        <dbReference type="ARBA" id="ARBA00022827"/>
    </source>
</evidence>
<evidence type="ECO:0000256" key="3">
    <source>
        <dbReference type="ARBA" id="ARBA00023002"/>
    </source>
</evidence>
<proteinExistence type="predicted"/>
<protein>
    <submittedName>
        <fullName evidence="5">Carbon monoxide dehydrogenase medium subunit</fullName>
    </submittedName>
</protein>
<dbReference type="EMBL" id="AP022871">
    <property type="protein sequence ID" value="BCB91485.1"/>
    <property type="molecule type" value="Genomic_DNA"/>
</dbReference>
<dbReference type="Proteomes" id="UP000503011">
    <property type="component" value="Chromosome"/>
</dbReference>
<dbReference type="InterPro" id="IPR016167">
    <property type="entry name" value="FAD-bd_PCMH_sub1"/>
</dbReference>
<dbReference type="InterPro" id="IPR002346">
    <property type="entry name" value="Mopterin_DH_FAD-bd"/>
</dbReference>
<organism evidence="5 6">
    <name type="scientific">Phytohabitans suffuscus</name>
    <dbReference type="NCBI Taxonomy" id="624315"/>
    <lineage>
        <taxon>Bacteria</taxon>
        <taxon>Bacillati</taxon>
        <taxon>Actinomycetota</taxon>
        <taxon>Actinomycetes</taxon>
        <taxon>Micromonosporales</taxon>
        <taxon>Micromonosporaceae</taxon>
    </lineage>
</organism>
<dbReference type="Gene3D" id="3.30.390.50">
    <property type="entry name" value="CO dehydrogenase flavoprotein, C-terminal domain"/>
    <property type="match status" value="1"/>
</dbReference>
<dbReference type="FunFam" id="3.30.465.10:FF:000017">
    <property type="entry name" value="Xanthine dehydrogenase, FAD binding subunit"/>
    <property type="match status" value="1"/>
</dbReference>
<dbReference type="PANTHER" id="PTHR42659">
    <property type="entry name" value="XANTHINE DEHYDROGENASE SUBUNIT C-RELATED"/>
    <property type="match status" value="1"/>
</dbReference>
<dbReference type="InterPro" id="IPR005107">
    <property type="entry name" value="CO_DH_flav_C"/>
</dbReference>
<dbReference type="RefSeq" id="WP_173164591.1">
    <property type="nucleotide sequence ID" value="NZ_AP022871.1"/>
</dbReference>
<dbReference type="SUPFAM" id="SSF55447">
    <property type="entry name" value="CO dehydrogenase flavoprotein C-terminal domain-like"/>
    <property type="match status" value="1"/>
</dbReference>
<dbReference type="AlphaFoldDB" id="A0A6F8YZ87"/>